<evidence type="ECO:0000256" key="8">
    <source>
        <dbReference type="RuleBase" id="RU361177"/>
    </source>
</evidence>
<proteinExistence type="inferred from homology"/>
<evidence type="ECO:0000313" key="10">
    <source>
        <dbReference type="EMBL" id="PCG73292.1"/>
    </source>
</evidence>
<feature type="chain" id="PRO_5012991866" description="Flavin-containing monooxygenase" evidence="9">
    <location>
        <begin position="21"/>
        <end position="459"/>
    </location>
</feature>
<dbReference type="GO" id="GO:0050660">
    <property type="term" value="F:flavin adenine dinucleotide binding"/>
    <property type="evidence" value="ECO:0007669"/>
    <property type="project" value="InterPro"/>
</dbReference>
<keyword evidence="7 8" id="KW-0503">Monooxygenase</keyword>
<dbReference type="EMBL" id="NWSH01000977">
    <property type="protein sequence ID" value="PCG73292.1"/>
    <property type="molecule type" value="Genomic_DNA"/>
</dbReference>
<protein>
    <recommendedName>
        <fullName evidence="8">Flavin-containing monooxygenase</fullName>
        <ecNumber evidence="8">1.-.-.-</ecNumber>
    </recommendedName>
</protein>
<dbReference type="EC" id="1.-.-.-" evidence="8"/>
<accession>A0A2A4JPF0</accession>
<evidence type="ECO:0000256" key="7">
    <source>
        <dbReference type="ARBA" id="ARBA00023033"/>
    </source>
</evidence>
<dbReference type="InterPro" id="IPR036188">
    <property type="entry name" value="FAD/NAD-bd_sf"/>
</dbReference>
<feature type="signal peptide" evidence="9">
    <location>
        <begin position="1"/>
        <end position="20"/>
    </location>
</feature>
<dbReference type="PRINTS" id="PR00370">
    <property type="entry name" value="FMOXYGENASE"/>
</dbReference>
<dbReference type="Pfam" id="PF00743">
    <property type="entry name" value="FMO-like"/>
    <property type="match status" value="2"/>
</dbReference>
<dbReference type="FunFam" id="3.50.50.60:FF:000138">
    <property type="entry name" value="Flavin-containing monooxygenase"/>
    <property type="match status" value="1"/>
</dbReference>
<evidence type="ECO:0000256" key="6">
    <source>
        <dbReference type="ARBA" id="ARBA00023002"/>
    </source>
</evidence>
<comment type="similarity">
    <text evidence="2 8">Belongs to the FMO family.</text>
</comment>
<dbReference type="InterPro" id="IPR020946">
    <property type="entry name" value="Flavin_mOase-like"/>
</dbReference>
<evidence type="ECO:0000256" key="3">
    <source>
        <dbReference type="ARBA" id="ARBA00022630"/>
    </source>
</evidence>
<dbReference type="PANTHER" id="PTHR23023">
    <property type="entry name" value="DIMETHYLANILINE MONOOXYGENASE"/>
    <property type="match status" value="1"/>
</dbReference>
<dbReference type="STRING" id="7102.A0A2A4JPF0"/>
<dbReference type="GO" id="GO:0050661">
    <property type="term" value="F:NADP binding"/>
    <property type="evidence" value="ECO:0007669"/>
    <property type="project" value="InterPro"/>
</dbReference>
<organism evidence="10">
    <name type="scientific">Heliothis virescens</name>
    <name type="common">Tobacco budworm moth</name>
    <dbReference type="NCBI Taxonomy" id="7102"/>
    <lineage>
        <taxon>Eukaryota</taxon>
        <taxon>Metazoa</taxon>
        <taxon>Ecdysozoa</taxon>
        <taxon>Arthropoda</taxon>
        <taxon>Hexapoda</taxon>
        <taxon>Insecta</taxon>
        <taxon>Pterygota</taxon>
        <taxon>Neoptera</taxon>
        <taxon>Endopterygota</taxon>
        <taxon>Lepidoptera</taxon>
        <taxon>Glossata</taxon>
        <taxon>Ditrysia</taxon>
        <taxon>Noctuoidea</taxon>
        <taxon>Noctuidae</taxon>
        <taxon>Heliothinae</taxon>
        <taxon>Heliothis</taxon>
    </lineage>
</organism>
<keyword evidence="4 8" id="KW-0274">FAD</keyword>
<sequence length="459" mass="52767">MLRKYAIVLFVLLQICISLGAHVKTKRVCVIGAGIAGISSARYLKEEGIDFTVFEATRYIGGTWRYDTHVGTDENGIPLHTSMYKYLRTNLPKAPMELRGFPLPDYLPSYPTGEDFYHYLEECVERLDISKYIKFLHSVLEVRRINDSWKVKYENVVTKETFEEVFDYVIVGNGHFSKPSLPNIPGEDRFKGTIMHSHDYKAPEPFTNRRVLVVGAGPSGMDIGLEVADVASALIHSHHSRINWTTPFPPHYVRKPDIKEFNETGAIFQDGTFEEVDVVLYCTGFYYDFPFLDESSGLTMEPRSVVPLYRYTVNINQPTMFIMGAFIRACLVVALDAQARYATAYIKGNFSLPSRDEMMLEWQKRMDTIRSKGLPTSYIHILGEKEDEFYADLTRESGIERVPPVMFKIRTLDTEAKIENLYTYRNYEYTVIDDHTFVRKLEDPAVRKGMHVYGLAYVN</sequence>
<evidence type="ECO:0000256" key="1">
    <source>
        <dbReference type="ARBA" id="ARBA00001974"/>
    </source>
</evidence>
<keyword evidence="9" id="KW-0732">Signal</keyword>
<comment type="cofactor">
    <cofactor evidence="1 8">
        <name>FAD</name>
        <dbReference type="ChEBI" id="CHEBI:57692"/>
    </cofactor>
</comment>
<keyword evidence="5" id="KW-0521">NADP</keyword>
<reference evidence="10" key="1">
    <citation type="submission" date="2017-09" db="EMBL/GenBank/DDBJ databases">
        <title>Contemporary evolution of a Lepidopteran species, Heliothis virescens, in response to modern agricultural practices.</title>
        <authorList>
            <person name="Fritz M.L."/>
            <person name="Deyonke A.M."/>
            <person name="Papanicolaou A."/>
            <person name="Micinski S."/>
            <person name="Westbrook J."/>
            <person name="Gould F."/>
        </authorList>
    </citation>
    <scope>NUCLEOTIDE SEQUENCE [LARGE SCALE GENOMIC DNA]</scope>
    <source>
        <strain evidence="10">HvINT-</strain>
        <tissue evidence="10">Whole body</tissue>
    </source>
</reference>
<evidence type="ECO:0000256" key="5">
    <source>
        <dbReference type="ARBA" id="ARBA00022857"/>
    </source>
</evidence>
<dbReference type="InterPro" id="IPR000960">
    <property type="entry name" value="Flavin_mOase"/>
</dbReference>
<dbReference type="SUPFAM" id="SSF51905">
    <property type="entry name" value="FAD/NAD(P)-binding domain"/>
    <property type="match status" value="2"/>
</dbReference>
<keyword evidence="6 8" id="KW-0560">Oxidoreductase</keyword>
<evidence type="ECO:0000256" key="2">
    <source>
        <dbReference type="ARBA" id="ARBA00009183"/>
    </source>
</evidence>
<dbReference type="GO" id="GO:0004499">
    <property type="term" value="F:N,N-dimethylaniline monooxygenase activity"/>
    <property type="evidence" value="ECO:0007669"/>
    <property type="project" value="InterPro"/>
</dbReference>
<evidence type="ECO:0000256" key="4">
    <source>
        <dbReference type="ARBA" id="ARBA00022827"/>
    </source>
</evidence>
<keyword evidence="3 8" id="KW-0285">Flavoprotein</keyword>
<dbReference type="Gene3D" id="3.50.50.60">
    <property type="entry name" value="FAD/NAD(P)-binding domain"/>
    <property type="match status" value="2"/>
</dbReference>
<evidence type="ECO:0000256" key="9">
    <source>
        <dbReference type="SAM" id="SignalP"/>
    </source>
</evidence>
<comment type="caution">
    <text evidence="10">The sequence shown here is derived from an EMBL/GenBank/DDBJ whole genome shotgun (WGS) entry which is preliminary data.</text>
</comment>
<dbReference type="AlphaFoldDB" id="A0A2A4JPF0"/>
<dbReference type="InterPro" id="IPR050346">
    <property type="entry name" value="FMO-like"/>
</dbReference>
<name>A0A2A4JPF0_HELVI</name>
<gene>
    <name evidence="10" type="ORF">B5V51_14951</name>
</gene>